<comment type="caution">
    <text evidence="8">The sequence shown here is derived from an EMBL/GenBank/DDBJ whole genome shotgun (WGS) entry which is preliminary data.</text>
</comment>
<dbReference type="SUPFAM" id="SSF56935">
    <property type="entry name" value="Porins"/>
    <property type="match status" value="1"/>
</dbReference>
<evidence type="ECO:0000256" key="3">
    <source>
        <dbReference type="ARBA" id="ARBA00022452"/>
    </source>
</evidence>
<evidence type="ECO:0000313" key="9">
    <source>
        <dbReference type="Proteomes" id="UP000031670"/>
    </source>
</evidence>
<sequence length="195" mass="21639">MSYRSKVDVEFDGDYTSDVPSAIIMPGETRSGDLTLNLPSIAEFSGFHQLSNSFALHYSVMMVGWDVFEELKATVDGQEVLQKDENFDNSFKYAIGATYNLTSAFTVRAGVAYDETPNVNDPSISLPDTDRINYSVGATYTFTPNSRLDLGFTFVNGEENTFTEPLEPDSLPGVDIPLRTKGDAYVYGIQYNHTF</sequence>
<gene>
    <name evidence="8" type="ORF">JCM19232_5466</name>
</gene>
<evidence type="ECO:0000313" key="8">
    <source>
        <dbReference type="EMBL" id="GAM66035.1"/>
    </source>
</evidence>
<protein>
    <submittedName>
        <fullName evidence="8">Long-chain fatty acid transport protein</fullName>
    </submittedName>
</protein>
<comment type="similarity">
    <text evidence="2">Belongs to the OmpP1/FadL family.</text>
</comment>
<dbReference type="EMBL" id="BBSA01000030">
    <property type="protein sequence ID" value="GAM66035.1"/>
    <property type="molecule type" value="Genomic_DNA"/>
</dbReference>
<dbReference type="InterPro" id="IPR005017">
    <property type="entry name" value="OMPP1/FadL/TodX"/>
</dbReference>
<dbReference type="AlphaFoldDB" id="A0A0B8PGC9"/>
<dbReference type="GO" id="GO:0009279">
    <property type="term" value="C:cell outer membrane"/>
    <property type="evidence" value="ECO:0007669"/>
    <property type="project" value="UniProtKB-SubCell"/>
</dbReference>
<keyword evidence="6" id="KW-0472">Membrane</keyword>
<keyword evidence="5" id="KW-0732">Signal</keyword>
<evidence type="ECO:0000256" key="4">
    <source>
        <dbReference type="ARBA" id="ARBA00022692"/>
    </source>
</evidence>
<evidence type="ECO:0000256" key="5">
    <source>
        <dbReference type="ARBA" id="ARBA00022729"/>
    </source>
</evidence>
<reference evidence="8 9" key="2">
    <citation type="submission" date="2015-01" db="EMBL/GenBank/DDBJ databases">
        <authorList>
            <consortium name="NBRP consortium"/>
            <person name="Sawabe T."/>
            <person name="Meirelles P."/>
            <person name="Feng G."/>
            <person name="Sayaka M."/>
            <person name="Hattori M."/>
            <person name="Ohkuma M."/>
        </authorList>
    </citation>
    <scope>NUCLEOTIDE SEQUENCE [LARGE SCALE GENOMIC DNA]</scope>
    <source>
        <strain evidence="8 9">JCM19232</strain>
    </source>
</reference>
<keyword evidence="4" id="KW-0812">Transmembrane</keyword>
<organism evidence="8 9">
    <name type="scientific">Vibrio ishigakensis</name>
    <dbReference type="NCBI Taxonomy" id="1481914"/>
    <lineage>
        <taxon>Bacteria</taxon>
        <taxon>Pseudomonadati</taxon>
        <taxon>Pseudomonadota</taxon>
        <taxon>Gammaproteobacteria</taxon>
        <taxon>Vibrionales</taxon>
        <taxon>Vibrionaceae</taxon>
        <taxon>Vibrio</taxon>
    </lineage>
</organism>
<evidence type="ECO:0000256" key="6">
    <source>
        <dbReference type="ARBA" id="ARBA00023136"/>
    </source>
</evidence>
<accession>A0A0B8PGC9</accession>
<reference evidence="8 9" key="1">
    <citation type="submission" date="2015-01" db="EMBL/GenBank/DDBJ databases">
        <title>Vibrio sp. C5 JCM 19232 whole genome shotgun sequence.</title>
        <authorList>
            <person name="Sawabe T."/>
            <person name="Meirelles P."/>
            <person name="Feng G."/>
            <person name="Sayaka M."/>
            <person name="Hattori M."/>
            <person name="Ohkuma M."/>
        </authorList>
    </citation>
    <scope>NUCLEOTIDE SEQUENCE [LARGE SCALE GENOMIC DNA]</scope>
    <source>
        <strain evidence="8 9">JCM19232</strain>
    </source>
</reference>
<dbReference type="GO" id="GO:0015483">
    <property type="term" value="F:long-chain fatty acid transporting porin activity"/>
    <property type="evidence" value="ECO:0007669"/>
    <property type="project" value="TreeGrafter"/>
</dbReference>
<dbReference type="Pfam" id="PF03349">
    <property type="entry name" value="Toluene_X"/>
    <property type="match status" value="1"/>
</dbReference>
<comment type="subcellular location">
    <subcellularLocation>
        <location evidence="1">Cell outer membrane</location>
        <topology evidence="1">Multi-pass membrane protein</topology>
    </subcellularLocation>
</comment>
<keyword evidence="7" id="KW-0998">Cell outer membrane</keyword>
<name>A0A0B8PGC9_9VIBR</name>
<proteinExistence type="inferred from homology"/>
<evidence type="ECO:0000256" key="1">
    <source>
        <dbReference type="ARBA" id="ARBA00004571"/>
    </source>
</evidence>
<keyword evidence="3" id="KW-1134">Transmembrane beta strand</keyword>
<dbReference type="PANTHER" id="PTHR35093">
    <property type="entry name" value="OUTER MEMBRANE PROTEIN NMB0088-RELATED"/>
    <property type="match status" value="1"/>
</dbReference>
<dbReference type="Proteomes" id="UP000031670">
    <property type="component" value="Unassembled WGS sequence"/>
</dbReference>
<dbReference type="Gene3D" id="2.40.160.60">
    <property type="entry name" value="Outer membrane protein transport protein (OMPP1/FadL/TodX)"/>
    <property type="match status" value="1"/>
</dbReference>
<evidence type="ECO:0000256" key="7">
    <source>
        <dbReference type="ARBA" id="ARBA00023237"/>
    </source>
</evidence>
<evidence type="ECO:0000256" key="2">
    <source>
        <dbReference type="ARBA" id="ARBA00008163"/>
    </source>
</evidence>
<dbReference type="PANTHER" id="PTHR35093:SF3">
    <property type="entry name" value="LONG-CHAIN FATTY ACID TRANSPORT PROTEIN"/>
    <property type="match status" value="1"/>
</dbReference>